<keyword evidence="1" id="KW-0812">Transmembrane</keyword>
<proteinExistence type="predicted"/>
<keyword evidence="1" id="KW-1133">Transmembrane helix</keyword>
<organism evidence="2 3">
    <name type="scientific">Asanoa hainanensis</name>
    <dbReference type="NCBI Taxonomy" id="560556"/>
    <lineage>
        <taxon>Bacteria</taxon>
        <taxon>Bacillati</taxon>
        <taxon>Actinomycetota</taxon>
        <taxon>Actinomycetes</taxon>
        <taxon>Micromonosporales</taxon>
        <taxon>Micromonosporaceae</taxon>
        <taxon>Asanoa</taxon>
    </lineage>
</organism>
<feature type="transmembrane region" description="Helical" evidence="1">
    <location>
        <begin position="78"/>
        <end position="97"/>
    </location>
</feature>
<keyword evidence="1" id="KW-0472">Membrane</keyword>
<accession>A0A239JX01</accession>
<dbReference type="AlphaFoldDB" id="A0A239JX01"/>
<feature type="transmembrane region" description="Helical" evidence="1">
    <location>
        <begin position="263"/>
        <end position="282"/>
    </location>
</feature>
<evidence type="ECO:0000313" key="2">
    <source>
        <dbReference type="EMBL" id="SNT10477.1"/>
    </source>
</evidence>
<evidence type="ECO:0000256" key="1">
    <source>
        <dbReference type="SAM" id="Phobius"/>
    </source>
</evidence>
<keyword evidence="3" id="KW-1185">Reference proteome</keyword>
<gene>
    <name evidence="2" type="ORF">SAMN05421812_103181</name>
</gene>
<dbReference type="EMBL" id="FZPH01000003">
    <property type="protein sequence ID" value="SNT10477.1"/>
    <property type="molecule type" value="Genomic_DNA"/>
</dbReference>
<name>A0A239JX01_9ACTN</name>
<evidence type="ECO:0000313" key="3">
    <source>
        <dbReference type="Proteomes" id="UP000198362"/>
    </source>
</evidence>
<sequence length="334" mass="35696">MNCGGVALCGTVQGEPASTARDEAEASLTWRRFPAGRGRIVANRWLDRRRALLFVAWFCLVLVPALALISWAARVGGVAGFVLLAVAVVVAFYVPVLPMVSVGEWRTTVNSASAIDGHTLLTKHGQRQPIDQDLHAGVIEVLEPGWRRGRAHVLGVHTDPAMDGSLDLVGLVLLPLLPVVKARRRATPWRLLSNPATGELRDARDLRQLADVLCASPMERDRVVGRTVLALSARAADTTAAQPEPDELPRGVWTALKSVGRTLPLLPAILVTIVVGGSIEAWRETGAGDAVANTAVHILLLSGVAAAASWSVYFLYRLGGLLAATVRAAARLRR</sequence>
<dbReference type="Proteomes" id="UP000198362">
    <property type="component" value="Unassembled WGS sequence"/>
</dbReference>
<feature type="transmembrane region" description="Helical" evidence="1">
    <location>
        <begin position="51"/>
        <end position="72"/>
    </location>
</feature>
<feature type="transmembrane region" description="Helical" evidence="1">
    <location>
        <begin position="294"/>
        <end position="316"/>
    </location>
</feature>
<reference evidence="2 3" key="1">
    <citation type="submission" date="2017-06" db="EMBL/GenBank/DDBJ databases">
        <authorList>
            <person name="Kim H.J."/>
            <person name="Triplett B.A."/>
        </authorList>
    </citation>
    <scope>NUCLEOTIDE SEQUENCE [LARGE SCALE GENOMIC DNA]</scope>
    <source>
        <strain evidence="2 3">CGMCC 4.5593</strain>
    </source>
</reference>
<protein>
    <submittedName>
        <fullName evidence="2">Uncharacterized protein</fullName>
    </submittedName>
</protein>